<evidence type="ECO:0000313" key="1">
    <source>
        <dbReference type="EMBL" id="CAB4163808.1"/>
    </source>
</evidence>
<proteinExistence type="predicted"/>
<evidence type="ECO:0000313" key="2">
    <source>
        <dbReference type="EMBL" id="CAB4165530.1"/>
    </source>
</evidence>
<name>A0A6J5P0U4_9CAUD</name>
<accession>A0A6J5P0U4</accession>
<organism evidence="2">
    <name type="scientific">uncultured Caudovirales phage</name>
    <dbReference type="NCBI Taxonomy" id="2100421"/>
    <lineage>
        <taxon>Viruses</taxon>
        <taxon>Duplodnaviria</taxon>
        <taxon>Heunggongvirae</taxon>
        <taxon>Uroviricota</taxon>
        <taxon>Caudoviricetes</taxon>
        <taxon>Peduoviridae</taxon>
        <taxon>Maltschvirus</taxon>
        <taxon>Maltschvirus maltsch</taxon>
    </lineage>
</organism>
<evidence type="ECO:0000313" key="4">
    <source>
        <dbReference type="EMBL" id="CAB4221578.1"/>
    </source>
</evidence>
<dbReference type="EMBL" id="LR796758">
    <property type="protein sequence ID" value="CAB4163808.1"/>
    <property type="molecule type" value="Genomic_DNA"/>
</dbReference>
<dbReference type="EMBL" id="LR797502">
    <property type="protein sequence ID" value="CAB4221578.1"/>
    <property type="molecule type" value="Genomic_DNA"/>
</dbReference>
<dbReference type="EMBL" id="LR796776">
    <property type="protein sequence ID" value="CAB4165530.1"/>
    <property type="molecule type" value="Genomic_DNA"/>
</dbReference>
<sequence length="61" mass="7388">MKKYYVYNCKEKKEDPAIIIKWCRRNFGNRGDGWDFSLISGNITIEIWHDKLQVMYVLCKK</sequence>
<protein>
    <submittedName>
        <fullName evidence="2">Uncharacterized protein</fullName>
    </submittedName>
</protein>
<dbReference type="EMBL" id="LR797099">
    <property type="protein sequence ID" value="CAB4186818.1"/>
    <property type="molecule type" value="Genomic_DNA"/>
</dbReference>
<gene>
    <name evidence="3" type="ORF">UFOVP1146_164</name>
    <name evidence="4" type="ORF">UFOVP1638_401</name>
    <name evidence="1" type="ORF">UFOVP812_77</name>
    <name evidence="2" type="ORF">UFOVP818_66</name>
</gene>
<reference evidence="2" key="1">
    <citation type="submission" date="2020-04" db="EMBL/GenBank/DDBJ databases">
        <authorList>
            <person name="Chiriac C."/>
            <person name="Salcher M."/>
            <person name="Ghai R."/>
            <person name="Kavagutti S V."/>
        </authorList>
    </citation>
    <scope>NUCLEOTIDE SEQUENCE</scope>
</reference>
<evidence type="ECO:0000313" key="3">
    <source>
        <dbReference type="EMBL" id="CAB4186818.1"/>
    </source>
</evidence>